<evidence type="ECO:0000313" key="3">
    <source>
        <dbReference type="Proteomes" id="UP001177023"/>
    </source>
</evidence>
<comment type="caution">
    <text evidence="2">The sequence shown here is derived from an EMBL/GenBank/DDBJ whole genome shotgun (WGS) entry which is preliminary data.</text>
</comment>
<organism evidence="2 3">
    <name type="scientific">Mesorhabditis spiculigera</name>
    <dbReference type="NCBI Taxonomy" id="96644"/>
    <lineage>
        <taxon>Eukaryota</taxon>
        <taxon>Metazoa</taxon>
        <taxon>Ecdysozoa</taxon>
        <taxon>Nematoda</taxon>
        <taxon>Chromadorea</taxon>
        <taxon>Rhabditida</taxon>
        <taxon>Rhabditina</taxon>
        <taxon>Rhabditomorpha</taxon>
        <taxon>Rhabditoidea</taxon>
        <taxon>Rhabditidae</taxon>
        <taxon>Mesorhabditinae</taxon>
        <taxon>Mesorhabditis</taxon>
    </lineage>
</organism>
<evidence type="ECO:0000313" key="2">
    <source>
        <dbReference type="EMBL" id="CAJ0564412.1"/>
    </source>
</evidence>
<feature type="signal peptide" evidence="1">
    <location>
        <begin position="1"/>
        <end position="21"/>
    </location>
</feature>
<accession>A0AA36FRN2</accession>
<feature type="non-terminal residue" evidence="2">
    <location>
        <position position="1"/>
    </location>
</feature>
<sequence length="124" mass="14259">MDKMHYILTITLFSLVCILQAEIPQNQLLKEEYKDQEYEGKNDVIAVIPGKIRKFDQIDPSFYEDIEAKEVEELPTPPMLYPKFNAKLDSVKTSHLFAKLKGLNRLPVSFDAVEELPSSSEILE</sequence>
<protein>
    <submittedName>
        <fullName evidence="2">Uncharacterized protein</fullName>
    </submittedName>
</protein>
<feature type="chain" id="PRO_5041323677" evidence="1">
    <location>
        <begin position="22"/>
        <end position="124"/>
    </location>
</feature>
<dbReference type="AlphaFoldDB" id="A0AA36FRN2"/>
<evidence type="ECO:0000256" key="1">
    <source>
        <dbReference type="SAM" id="SignalP"/>
    </source>
</evidence>
<dbReference type="Proteomes" id="UP001177023">
    <property type="component" value="Unassembled WGS sequence"/>
</dbReference>
<gene>
    <name evidence="2" type="ORF">MSPICULIGERA_LOCUS3087</name>
</gene>
<keyword evidence="1" id="KW-0732">Signal</keyword>
<proteinExistence type="predicted"/>
<dbReference type="EMBL" id="CATQJA010000876">
    <property type="protein sequence ID" value="CAJ0564412.1"/>
    <property type="molecule type" value="Genomic_DNA"/>
</dbReference>
<reference evidence="2" key="1">
    <citation type="submission" date="2023-06" db="EMBL/GenBank/DDBJ databases">
        <authorList>
            <person name="Delattre M."/>
        </authorList>
    </citation>
    <scope>NUCLEOTIDE SEQUENCE</scope>
    <source>
        <strain evidence="2">AF72</strain>
    </source>
</reference>
<keyword evidence="3" id="KW-1185">Reference proteome</keyword>
<name>A0AA36FRN2_9BILA</name>